<accession>A0A6M0REP8</accession>
<dbReference type="Gene3D" id="3.40.50.1010">
    <property type="entry name" value="5'-nuclease"/>
    <property type="match status" value="1"/>
</dbReference>
<feature type="domain" description="PIN" evidence="8">
    <location>
        <begin position="5"/>
        <end position="123"/>
    </location>
</feature>
<keyword evidence="3" id="KW-0540">Nuclease</keyword>
<evidence type="ECO:0000256" key="6">
    <source>
        <dbReference type="ARBA" id="ARBA00022842"/>
    </source>
</evidence>
<dbReference type="GO" id="GO:0004518">
    <property type="term" value="F:nuclease activity"/>
    <property type="evidence" value="ECO:0007669"/>
    <property type="project" value="UniProtKB-KW"/>
</dbReference>
<dbReference type="PANTHER" id="PTHR33653">
    <property type="entry name" value="RIBONUCLEASE VAPC2"/>
    <property type="match status" value="1"/>
</dbReference>
<dbReference type="GO" id="GO:0016787">
    <property type="term" value="F:hydrolase activity"/>
    <property type="evidence" value="ECO:0007669"/>
    <property type="project" value="UniProtKB-KW"/>
</dbReference>
<keyword evidence="4" id="KW-0479">Metal-binding</keyword>
<protein>
    <submittedName>
        <fullName evidence="9">Type II toxin-antitoxin system VapC family toxin</fullName>
    </submittedName>
</protein>
<gene>
    <name evidence="9" type="ORF">DXZ20_03020</name>
</gene>
<dbReference type="GO" id="GO:0046872">
    <property type="term" value="F:metal ion binding"/>
    <property type="evidence" value="ECO:0007669"/>
    <property type="project" value="UniProtKB-KW"/>
</dbReference>
<evidence type="ECO:0000256" key="2">
    <source>
        <dbReference type="ARBA" id="ARBA00022649"/>
    </source>
</evidence>
<evidence type="ECO:0000259" key="8">
    <source>
        <dbReference type="Pfam" id="PF01850"/>
    </source>
</evidence>
<dbReference type="CDD" id="cd18753">
    <property type="entry name" value="PIN_VapC4-5_FitB-like"/>
    <property type="match status" value="1"/>
</dbReference>
<dbReference type="InterPro" id="IPR029060">
    <property type="entry name" value="PIN-like_dom_sf"/>
</dbReference>
<evidence type="ECO:0000256" key="1">
    <source>
        <dbReference type="ARBA" id="ARBA00001946"/>
    </source>
</evidence>
<name>A0A6M0REP8_9CYAN</name>
<evidence type="ECO:0000313" key="10">
    <source>
        <dbReference type="Proteomes" id="UP000481033"/>
    </source>
</evidence>
<dbReference type="RefSeq" id="WP_163696328.1">
    <property type="nucleotide sequence ID" value="NZ_QXHD01000003.1"/>
</dbReference>
<evidence type="ECO:0000256" key="7">
    <source>
        <dbReference type="ARBA" id="ARBA00038093"/>
    </source>
</evidence>
<dbReference type="PANTHER" id="PTHR33653:SF1">
    <property type="entry name" value="RIBONUCLEASE VAPC2"/>
    <property type="match status" value="1"/>
</dbReference>
<dbReference type="Proteomes" id="UP000481033">
    <property type="component" value="Unassembled WGS sequence"/>
</dbReference>
<proteinExistence type="inferred from homology"/>
<comment type="caution">
    <text evidence="9">The sequence shown here is derived from an EMBL/GenBank/DDBJ whole genome shotgun (WGS) entry which is preliminary data.</text>
</comment>
<sequence length="129" mass="14384">MRGEIALDTSVAIQLLNGNEAVVEKVSQLSNVLLPLPVVGELLFGAENSGRPLKNLARYLQFIEACTVVPMSRETALCYSQVRLSLKRKGKPIPENDVWIGAQSLENQWTLVTRDKHFEHIDGIQIASW</sequence>
<keyword evidence="5" id="KW-0378">Hydrolase</keyword>
<dbReference type="AlphaFoldDB" id="A0A6M0REP8"/>
<dbReference type="InterPro" id="IPR002716">
    <property type="entry name" value="PIN_dom"/>
</dbReference>
<keyword evidence="10" id="KW-1185">Reference proteome</keyword>
<evidence type="ECO:0000256" key="4">
    <source>
        <dbReference type="ARBA" id="ARBA00022723"/>
    </source>
</evidence>
<evidence type="ECO:0000313" key="9">
    <source>
        <dbReference type="EMBL" id="NEZ54679.1"/>
    </source>
</evidence>
<evidence type="ECO:0000256" key="3">
    <source>
        <dbReference type="ARBA" id="ARBA00022722"/>
    </source>
</evidence>
<keyword evidence="6" id="KW-0460">Magnesium</keyword>
<organism evidence="9 10">
    <name type="scientific">Adonisia turfae CCMR0081</name>
    <dbReference type="NCBI Taxonomy" id="2292702"/>
    <lineage>
        <taxon>Bacteria</taxon>
        <taxon>Bacillati</taxon>
        <taxon>Cyanobacteriota</taxon>
        <taxon>Adonisia</taxon>
        <taxon>Adonisia turfae</taxon>
    </lineage>
</organism>
<comment type="similarity">
    <text evidence="7">Belongs to the PINc/VapC protein family.</text>
</comment>
<keyword evidence="2" id="KW-1277">Toxin-antitoxin system</keyword>
<reference evidence="9 10" key="1">
    <citation type="journal article" date="2020" name="Microb. Ecol.">
        <title>Ecogenomics of the Marine Benthic Filamentous Cyanobacterium Adonisia.</title>
        <authorList>
            <person name="Walter J.M."/>
            <person name="Coutinho F.H."/>
            <person name="Leomil L."/>
            <person name="Hargreaves P.I."/>
            <person name="Campeao M.E."/>
            <person name="Vieira V.V."/>
            <person name="Silva B.S."/>
            <person name="Fistarol G.O."/>
            <person name="Salomon P.S."/>
            <person name="Sawabe T."/>
            <person name="Mino S."/>
            <person name="Hosokawa M."/>
            <person name="Miyashita H."/>
            <person name="Maruyama F."/>
            <person name="van Verk M.C."/>
            <person name="Dutilh B.E."/>
            <person name="Thompson C.C."/>
            <person name="Thompson F.L."/>
        </authorList>
    </citation>
    <scope>NUCLEOTIDE SEQUENCE [LARGE SCALE GENOMIC DNA]</scope>
    <source>
        <strain evidence="9 10">CCMR0081</strain>
    </source>
</reference>
<evidence type="ECO:0000256" key="5">
    <source>
        <dbReference type="ARBA" id="ARBA00022801"/>
    </source>
</evidence>
<dbReference type="EMBL" id="QXHD01000003">
    <property type="protein sequence ID" value="NEZ54679.1"/>
    <property type="molecule type" value="Genomic_DNA"/>
</dbReference>
<dbReference type="Pfam" id="PF01850">
    <property type="entry name" value="PIN"/>
    <property type="match status" value="1"/>
</dbReference>
<dbReference type="InterPro" id="IPR050556">
    <property type="entry name" value="Type_II_TA_system_RNase"/>
</dbReference>
<dbReference type="SUPFAM" id="SSF88723">
    <property type="entry name" value="PIN domain-like"/>
    <property type="match status" value="1"/>
</dbReference>
<comment type="cofactor">
    <cofactor evidence="1">
        <name>Mg(2+)</name>
        <dbReference type="ChEBI" id="CHEBI:18420"/>
    </cofactor>
</comment>